<proteinExistence type="predicted"/>
<evidence type="ECO:0000313" key="3">
    <source>
        <dbReference type="EMBL" id="SHI49113.1"/>
    </source>
</evidence>
<dbReference type="EMBL" id="FQZO01000001">
    <property type="protein sequence ID" value="SHI49113.1"/>
    <property type="molecule type" value="Genomic_DNA"/>
</dbReference>
<feature type="domain" description="VWFA" evidence="2">
    <location>
        <begin position="438"/>
        <end position="637"/>
    </location>
</feature>
<dbReference type="PROSITE" id="PS50234">
    <property type="entry name" value="VWFA"/>
    <property type="match status" value="1"/>
</dbReference>
<dbReference type="InterPro" id="IPR002035">
    <property type="entry name" value="VWF_A"/>
</dbReference>
<evidence type="ECO:0000313" key="4">
    <source>
        <dbReference type="Proteomes" id="UP000184080"/>
    </source>
</evidence>
<name>A0A1M6BKU2_9CLOT</name>
<keyword evidence="4" id="KW-1185">Reference proteome</keyword>
<dbReference type="Gene3D" id="3.40.50.410">
    <property type="entry name" value="von Willebrand factor, type A domain"/>
    <property type="match status" value="1"/>
</dbReference>
<dbReference type="InterPro" id="IPR036465">
    <property type="entry name" value="vWFA_dom_sf"/>
</dbReference>
<feature type="region of interest" description="Disordered" evidence="1">
    <location>
        <begin position="281"/>
        <end position="306"/>
    </location>
</feature>
<reference evidence="3 4" key="1">
    <citation type="submission" date="2016-11" db="EMBL/GenBank/DDBJ databases">
        <authorList>
            <person name="Jaros S."/>
            <person name="Januszkiewicz K."/>
            <person name="Wedrychowicz H."/>
        </authorList>
    </citation>
    <scope>NUCLEOTIDE SEQUENCE [LARGE SCALE GENOMIC DNA]</scope>
    <source>
        <strain evidence="3 4">DSM 21864</strain>
    </source>
</reference>
<dbReference type="RefSeq" id="WP_073003901.1">
    <property type="nucleotide sequence ID" value="NZ_FQZO01000001.1"/>
</dbReference>
<evidence type="ECO:0000256" key="1">
    <source>
        <dbReference type="SAM" id="MobiDB-lite"/>
    </source>
</evidence>
<dbReference type="STRING" id="1121298.SAMN05444401_0805"/>
<dbReference type="CDD" id="cd00198">
    <property type="entry name" value="vWFA"/>
    <property type="match status" value="1"/>
</dbReference>
<protein>
    <submittedName>
        <fullName evidence="3">von Willebrand factor type A domain-containing protein</fullName>
    </submittedName>
</protein>
<organism evidence="3 4">
    <name type="scientific">Clostridium amylolyticum</name>
    <dbReference type="NCBI Taxonomy" id="1121298"/>
    <lineage>
        <taxon>Bacteria</taxon>
        <taxon>Bacillati</taxon>
        <taxon>Bacillota</taxon>
        <taxon>Clostridia</taxon>
        <taxon>Eubacteriales</taxon>
        <taxon>Clostridiaceae</taxon>
        <taxon>Clostridium</taxon>
    </lineage>
</organism>
<dbReference type="AlphaFoldDB" id="A0A1M6BKU2"/>
<dbReference type="OrthoDB" id="1744702at2"/>
<accession>A0A1M6BKU2</accession>
<dbReference type="Pfam" id="PF00092">
    <property type="entry name" value="VWA"/>
    <property type="match status" value="1"/>
</dbReference>
<evidence type="ECO:0000259" key="2">
    <source>
        <dbReference type="PROSITE" id="PS50234"/>
    </source>
</evidence>
<gene>
    <name evidence="3" type="ORF">SAMN05444401_0805</name>
</gene>
<dbReference type="Proteomes" id="UP000184080">
    <property type="component" value="Unassembled WGS sequence"/>
</dbReference>
<dbReference type="SMART" id="SM00327">
    <property type="entry name" value="VWA"/>
    <property type="match status" value="1"/>
</dbReference>
<sequence>MFDFDEQTLIEESKKHCQEFLQKEQRSLATFTGDSSLMYIPDSKLERFLLDPSKGVLYLPLQSFLDRKLDENEIMWHIYYELALYPDWKKQTKQYLNRKKHWQKEIDHMTSYILGRIKKEGLEKDQAYEPRIISNYVTREIIGLLHVLDKYASFLRVLQLCPIYRDEENFERIASYMKQTGKTTESISQMPKHRAFAKSLLIIELYKRAPEIQGCAQNPFHRKVFNEPFFDFIHYQLVRQINDDEGIIERDPFIRSFIYKTFEQLWKEEIDEMDFYKSKAQKKEQVQGDKNPFEQSEEDEMPDSLESTQEEVEKILEEMLDEQDQMSMTVQDMMQGKVDLEAYGISQGDQQLFQFYSNKMKSEREQMRQFWKKLIGDAKKEISVKKHGQIKGKIDVHSMVKSYPDFVEAEKKGNYKSLLIFNRYLLEPRTDILPERIEISFVIDNSGSMNGAKIEAARKALSVTLLSIDDFNEYLKSNAAQLNQKVEVLSETWFFGSKYYNVKEFNDKNVKEKEKSDIIRSIVKLDATDGSTDDASCLREISHGITSIQERELKKGKQIKIVFEITDGASSLPGSAKEAVQELLSKNVQVYAFQMGKNSEANEKIFNFVWNEGYKQTHGVIIGEQVEKLPKELLKAVEKNMRFIFNN</sequence>
<dbReference type="SUPFAM" id="SSF53300">
    <property type="entry name" value="vWA-like"/>
    <property type="match status" value="1"/>
</dbReference>